<feature type="compositionally biased region" description="Basic and acidic residues" evidence="1">
    <location>
        <begin position="55"/>
        <end position="66"/>
    </location>
</feature>
<evidence type="ECO:0000313" key="2">
    <source>
        <dbReference type="EMBL" id="THU90461.1"/>
    </source>
</evidence>
<feature type="region of interest" description="Disordered" evidence="1">
    <location>
        <begin position="116"/>
        <end position="142"/>
    </location>
</feature>
<feature type="compositionally biased region" description="Polar residues" evidence="1">
    <location>
        <begin position="224"/>
        <end position="240"/>
    </location>
</feature>
<evidence type="ECO:0000256" key="1">
    <source>
        <dbReference type="SAM" id="MobiDB-lite"/>
    </source>
</evidence>
<feature type="compositionally biased region" description="Polar residues" evidence="1">
    <location>
        <begin position="257"/>
        <end position="284"/>
    </location>
</feature>
<feature type="compositionally biased region" description="Low complexity" evidence="1">
    <location>
        <begin position="704"/>
        <end position="725"/>
    </location>
</feature>
<organism evidence="2 3">
    <name type="scientific">Dendrothele bispora (strain CBS 962.96)</name>
    <dbReference type="NCBI Taxonomy" id="1314807"/>
    <lineage>
        <taxon>Eukaryota</taxon>
        <taxon>Fungi</taxon>
        <taxon>Dikarya</taxon>
        <taxon>Basidiomycota</taxon>
        <taxon>Agaricomycotina</taxon>
        <taxon>Agaricomycetes</taxon>
        <taxon>Agaricomycetidae</taxon>
        <taxon>Agaricales</taxon>
        <taxon>Agaricales incertae sedis</taxon>
        <taxon>Dendrothele</taxon>
    </lineage>
</organism>
<evidence type="ECO:0000313" key="3">
    <source>
        <dbReference type="Proteomes" id="UP000297245"/>
    </source>
</evidence>
<protein>
    <submittedName>
        <fullName evidence="2">Uncharacterized protein</fullName>
    </submittedName>
</protein>
<feature type="region of interest" description="Disordered" evidence="1">
    <location>
        <begin position="212"/>
        <end position="240"/>
    </location>
</feature>
<accession>A0A4S8LMY1</accession>
<feature type="region of interest" description="Disordered" evidence="1">
    <location>
        <begin position="14"/>
        <end position="66"/>
    </location>
</feature>
<feature type="compositionally biased region" description="Basic and acidic residues" evidence="1">
    <location>
        <begin position="738"/>
        <end position="753"/>
    </location>
</feature>
<name>A0A4S8LMY1_DENBC</name>
<feature type="compositionally biased region" description="Low complexity" evidence="1">
    <location>
        <begin position="121"/>
        <end position="138"/>
    </location>
</feature>
<feature type="region of interest" description="Disordered" evidence="1">
    <location>
        <begin position="608"/>
        <end position="786"/>
    </location>
</feature>
<feature type="compositionally biased region" description="Low complexity" evidence="1">
    <location>
        <begin position="617"/>
        <end position="635"/>
    </location>
</feature>
<proteinExistence type="predicted"/>
<dbReference type="EMBL" id="ML179334">
    <property type="protein sequence ID" value="THU90461.1"/>
    <property type="molecule type" value="Genomic_DNA"/>
</dbReference>
<keyword evidence="3" id="KW-1185">Reference proteome</keyword>
<feature type="compositionally biased region" description="Low complexity" evidence="1">
    <location>
        <begin position="657"/>
        <end position="684"/>
    </location>
</feature>
<gene>
    <name evidence="2" type="ORF">K435DRAFT_911980</name>
</gene>
<feature type="compositionally biased region" description="Polar residues" evidence="1">
    <location>
        <begin position="42"/>
        <end position="54"/>
    </location>
</feature>
<dbReference type="Proteomes" id="UP000297245">
    <property type="component" value="Unassembled WGS sequence"/>
</dbReference>
<feature type="region of interest" description="Disordered" evidence="1">
    <location>
        <begin position="256"/>
        <end position="292"/>
    </location>
</feature>
<dbReference type="AlphaFoldDB" id="A0A4S8LMY1"/>
<sequence>MAFSLNVADASQLHGRSESLTTDTHDRQTAKRRKLDSDDDSTGTAVASGVTLNAHNEDRRVQWDKDHEMDTTYARQDPERPQRPPSNVILLQSTSAFQTQASSAAKPNQIQIKSEPHDLTLPTSPSSYLHSSLKSCSPLTTTPRRYPVTTGSHWAHPHPEDCLKLKNRTGWQEARQAWYDREADVLRKKGLTITRWFFRHSPRPVWSDTFLSVDSDDQNDQEQSRSNAISMASPTSTDTPMNIDLVSLLPVFPTPLPSNVSNPTTNSGSGPNSDRTEAQLSESQAARALEAETGMDAESAIDLTWVDGDVNEVSEPRSREERQKWKGSRVMVRAREMAIESERDLPVDTGTGVGINVATETEMEVHQRTMPTARTWSPSEPQLEILSYSRPRGDAELALASSNADRTMSRSDTLALQGPKVFSIPGPRSDCLTHCEDSPNETPISTSDIAQSNTSTDIGISADFHSGWTTLPEHRSSSTPELEPVSSDHNWTGSFTETDVGDDQLAVNFTKLGLDDWSISQISRSNGVIGLGTDAHDNFSSVGLIFILFNLCTRYHFPNSRAPNPTSAGTSVVSSGTTCSSSVGMDHSIQIPLSLALSVKETAYVPHFERGRRDRTSSAQGSQSSTSSFGSTSVSRQASISRPSSAFGHKSLSPTASSSKPRIASSSMLSRTGTLPGTPRGTSTVPPFASRLEQQADSRLSFKASQSSSLGIASSSSRLSRSQRLPTPPGSSEELDQDHEKERSDRQKDLSKRRDSKIHSNLHQAQRHQDKTGMQRAKAPAKHKQDVSQCAAVHGCEEDAEGGECGDAPAQFSDSTRMYLSALLFMAVKNMWRAENVAAQAGEVMDVKVVKVQKAPTDQLRKRCFLFLLRTHIQEQSLLSVPALAFAVQAAATQVLANIWRRRLFLTSSNGPDGVSRVPSQAEVWS</sequence>
<reference evidence="2 3" key="1">
    <citation type="journal article" date="2019" name="Nat. Ecol. Evol.">
        <title>Megaphylogeny resolves global patterns of mushroom evolution.</title>
        <authorList>
            <person name="Varga T."/>
            <person name="Krizsan K."/>
            <person name="Foldi C."/>
            <person name="Dima B."/>
            <person name="Sanchez-Garcia M."/>
            <person name="Sanchez-Ramirez S."/>
            <person name="Szollosi G.J."/>
            <person name="Szarkandi J.G."/>
            <person name="Papp V."/>
            <person name="Albert L."/>
            <person name="Andreopoulos W."/>
            <person name="Angelini C."/>
            <person name="Antonin V."/>
            <person name="Barry K.W."/>
            <person name="Bougher N.L."/>
            <person name="Buchanan P."/>
            <person name="Buyck B."/>
            <person name="Bense V."/>
            <person name="Catcheside P."/>
            <person name="Chovatia M."/>
            <person name="Cooper J."/>
            <person name="Damon W."/>
            <person name="Desjardin D."/>
            <person name="Finy P."/>
            <person name="Geml J."/>
            <person name="Haridas S."/>
            <person name="Hughes K."/>
            <person name="Justo A."/>
            <person name="Karasinski D."/>
            <person name="Kautmanova I."/>
            <person name="Kiss B."/>
            <person name="Kocsube S."/>
            <person name="Kotiranta H."/>
            <person name="LaButti K.M."/>
            <person name="Lechner B.E."/>
            <person name="Liimatainen K."/>
            <person name="Lipzen A."/>
            <person name="Lukacs Z."/>
            <person name="Mihaltcheva S."/>
            <person name="Morgado L.N."/>
            <person name="Niskanen T."/>
            <person name="Noordeloos M.E."/>
            <person name="Ohm R.A."/>
            <person name="Ortiz-Santana B."/>
            <person name="Ovrebo C."/>
            <person name="Racz N."/>
            <person name="Riley R."/>
            <person name="Savchenko A."/>
            <person name="Shiryaev A."/>
            <person name="Soop K."/>
            <person name="Spirin V."/>
            <person name="Szebenyi C."/>
            <person name="Tomsovsky M."/>
            <person name="Tulloss R.E."/>
            <person name="Uehling J."/>
            <person name="Grigoriev I.V."/>
            <person name="Vagvolgyi C."/>
            <person name="Papp T."/>
            <person name="Martin F.M."/>
            <person name="Miettinen O."/>
            <person name="Hibbett D.S."/>
            <person name="Nagy L.G."/>
        </authorList>
    </citation>
    <scope>NUCLEOTIDE SEQUENCE [LARGE SCALE GENOMIC DNA]</scope>
    <source>
        <strain evidence="2 3">CBS 962.96</strain>
    </source>
</reference>